<dbReference type="SUPFAM" id="SSF46565">
    <property type="entry name" value="Chaperone J-domain"/>
    <property type="match status" value="1"/>
</dbReference>
<keyword evidence="1" id="KW-0143">Chaperone</keyword>
<dbReference type="PROSITE" id="PS50076">
    <property type="entry name" value="DNAJ_2"/>
    <property type="match status" value="1"/>
</dbReference>
<evidence type="ECO:0000313" key="4">
    <source>
        <dbReference type="Proteomes" id="UP001336314"/>
    </source>
</evidence>
<evidence type="ECO:0000313" key="3">
    <source>
        <dbReference type="EMBL" id="MEE2001776.1"/>
    </source>
</evidence>
<gene>
    <name evidence="3" type="ORF">QWY20_09970</name>
</gene>
<dbReference type="InterPro" id="IPR001623">
    <property type="entry name" value="DnaJ_domain"/>
</dbReference>
<feature type="non-terminal residue" evidence="3">
    <location>
        <position position="1"/>
    </location>
</feature>
<protein>
    <submittedName>
        <fullName evidence="3">DNA-J related domain-containing protein</fullName>
    </submittedName>
</protein>
<dbReference type="Pfam" id="PF00226">
    <property type="entry name" value="DnaJ"/>
    <property type="match status" value="1"/>
</dbReference>
<organism evidence="3 4">
    <name type="scientific">Alkalimonas cellulosilytica</name>
    <dbReference type="NCBI Taxonomy" id="3058395"/>
    <lineage>
        <taxon>Bacteria</taxon>
        <taxon>Pseudomonadati</taxon>
        <taxon>Pseudomonadota</taxon>
        <taxon>Gammaproteobacteria</taxon>
        <taxon>Alkalimonas</taxon>
    </lineage>
</organism>
<dbReference type="InterPro" id="IPR036869">
    <property type="entry name" value="J_dom_sf"/>
</dbReference>
<dbReference type="InterPro" id="IPR021059">
    <property type="entry name" value="DnaJ-related_N"/>
</dbReference>
<feature type="domain" description="J" evidence="2">
    <location>
        <begin position="159"/>
        <end position="212"/>
    </location>
</feature>
<evidence type="ECO:0000256" key="1">
    <source>
        <dbReference type="ARBA" id="ARBA00023186"/>
    </source>
</evidence>
<accession>A0ABU7J5J0</accession>
<dbReference type="Gene3D" id="1.10.287.110">
    <property type="entry name" value="DnaJ domain"/>
    <property type="match status" value="1"/>
</dbReference>
<proteinExistence type="predicted"/>
<dbReference type="Pfam" id="PF12339">
    <property type="entry name" value="DNAJ_related"/>
    <property type="match status" value="1"/>
</dbReference>
<comment type="caution">
    <text evidence="3">The sequence shown here is derived from an EMBL/GenBank/DDBJ whole genome shotgun (WGS) entry which is preliminary data.</text>
</comment>
<name>A0ABU7J5J0_9GAMM</name>
<dbReference type="Proteomes" id="UP001336314">
    <property type="component" value="Unassembled WGS sequence"/>
</dbReference>
<dbReference type="CDD" id="cd06257">
    <property type="entry name" value="DnaJ"/>
    <property type="match status" value="1"/>
</dbReference>
<dbReference type="EMBL" id="JAUHLI010000008">
    <property type="protein sequence ID" value="MEE2001776.1"/>
    <property type="molecule type" value="Genomic_DNA"/>
</dbReference>
<dbReference type="RefSeq" id="WP_330128868.1">
    <property type="nucleotide sequence ID" value="NZ_JAUHLI010000008.1"/>
</dbReference>
<keyword evidence="4" id="KW-1185">Reference proteome</keyword>
<sequence length="212" mass="24363">IRLAQAPGLWHCVAMQAPLPTPQLQLLQGQLETILLQSSGMVTEQQLLQRLGLQLTNAPEDPQHALFQRHFVLQHLLYCIQQLWLADEVAWLDIGLAKAELLPYQGQQLSAQDQGRAQYYLNWQNFYRMDAATLAQQLDDFWLQFASRAVATPQFSHQQACELLQLSWPCPLAVLKRQYRSLALKHHPDRGGDAEQFVRIRLAYQQLSAKLR</sequence>
<dbReference type="SMART" id="SM00271">
    <property type="entry name" value="DnaJ"/>
    <property type="match status" value="1"/>
</dbReference>
<evidence type="ECO:0000259" key="2">
    <source>
        <dbReference type="PROSITE" id="PS50076"/>
    </source>
</evidence>
<reference evidence="3 4" key="1">
    <citation type="submission" date="2023-07" db="EMBL/GenBank/DDBJ databases">
        <title>Alkalimonas sp., MEB108 novel, alkaliphilic bacterium isolated from Lonar Lake, India.</title>
        <authorList>
            <person name="Joshi A."/>
            <person name="Thite S."/>
        </authorList>
    </citation>
    <scope>NUCLEOTIDE SEQUENCE [LARGE SCALE GENOMIC DNA]</scope>
    <source>
        <strain evidence="3 4">MEB108</strain>
    </source>
</reference>